<gene>
    <name evidence="2" type="ORF">CRHIZ90672A_00009654</name>
</gene>
<feature type="region of interest" description="Disordered" evidence="1">
    <location>
        <begin position="101"/>
        <end position="121"/>
    </location>
</feature>
<feature type="compositionally biased region" description="Low complexity" evidence="1">
    <location>
        <begin position="109"/>
        <end position="121"/>
    </location>
</feature>
<comment type="caution">
    <text evidence="2">The sequence shown here is derived from an EMBL/GenBank/DDBJ whole genome shotgun (WGS) entry which is preliminary data.</text>
</comment>
<sequence length="121" mass="13972">MKKPKRTFYVPVIARRSEAWQQAALRHWQQRLVDWAYGELRSVEVGARKLLGASSIPMLRRKRVEFTEAKPTIYYLSSRESETTNKDLDYDVNEHRTKRLHLSLDQHPSSSGSLLGSSTGL</sequence>
<keyword evidence="3" id="KW-1185">Reference proteome</keyword>
<dbReference type="AlphaFoldDB" id="A0A9N9VMD1"/>
<dbReference type="Proteomes" id="UP000696573">
    <property type="component" value="Unassembled WGS sequence"/>
</dbReference>
<evidence type="ECO:0000256" key="1">
    <source>
        <dbReference type="SAM" id="MobiDB-lite"/>
    </source>
</evidence>
<evidence type="ECO:0000313" key="2">
    <source>
        <dbReference type="EMBL" id="CAH0026131.1"/>
    </source>
</evidence>
<proteinExistence type="predicted"/>
<accession>A0A9N9VMD1</accession>
<dbReference type="EMBL" id="CABFNQ020000717">
    <property type="protein sequence ID" value="CAH0026131.1"/>
    <property type="molecule type" value="Genomic_DNA"/>
</dbReference>
<protein>
    <submittedName>
        <fullName evidence="2">Uncharacterized protein</fullName>
    </submittedName>
</protein>
<name>A0A9N9VMD1_9HYPO</name>
<evidence type="ECO:0000313" key="3">
    <source>
        <dbReference type="Proteomes" id="UP000696573"/>
    </source>
</evidence>
<reference evidence="2" key="1">
    <citation type="submission" date="2021-10" db="EMBL/GenBank/DDBJ databases">
        <authorList>
            <person name="Piombo E."/>
        </authorList>
    </citation>
    <scope>NUCLEOTIDE SEQUENCE</scope>
</reference>
<organism evidence="2 3">
    <name type="scientific">Clonostachys rhizophaga</name>
    <dbReference type="NCBI Taxonomy" id="160324"/>
    <lineage>
        <taxon>Eukaryota</taxon>
        <taxon>Fungi</taxon>
        <taxon>Dikarya</taxon>
        <taxon>Ascomycota</taxon>
        <taxon>Pezizomycotina</taxon>
        <taxon>Sordariomycetes</taxon>
        <taxon>Hypocreomycetidae</taxon>
        <taxon>Hypocreales</taxon>
        <taxon>Bionectriaceae</taxon>
        <taxon>Clonostachys</taxon>
    </lineage>
</organism>